<evidence type="ECO:0000313" key="1">
    <source>
        <dbReference type="EMBL" id="MBZ5752181.1"/>
    </source>
</evidence>
<comment type="caution">
    <text evidence="1">The sequence shown here is derived from an EMBL/GenBank/DDBJ whole genome shotgun (WGS) entry which is preliminary data.</text>
</comment>
<keyword evidence="2" id="KW-1185">Reference proteome</keyword>
<dbReference type="RefSeq" id="WP_224140644.1">
    <property type="nucleotide sequence ID" value="NZ_JAIQUM010000048.1"/>
</dbReference>
<dbReference type="EMBL" id="JAIQUM010000048">
    <property type="protein sequence ID" value="MBZ5752181.1"/>
    <property type="molecule type" value="Genomic_DNA"/>
</dbReference>
<protein>
    <submittedName>
        <fullName evidence="1">Uncharacterized protein</fullName>
    </submittedName>
</protein>
<name>A0ABS7UV40_9BACI</name>
<dbReference type="Proteomes" id="UP001165287">
    <property type="component" value="Unassembled WGS sequence"/>
</dbReference>
<reference evidence="1" key="1">
    <citation type="submission" date="2024-05" db="EMBL/GenBank/DDBJ databases">
        <title>Metabacillus sp. nov., isolated from the rhizosphere soil of tomato plants.</title>
        <authorList>
            <person name="Ma R."/>
        </authorList>
    </citation>
    <scope>NUCLEOTIDE SEQUENCE</scope>
    <source>
        <strain evidence="1">DBTR6</strain>
    </source>
</reference>
<proteinExistence type="predicted"/>
<gene>
    <name evidence="1" type="ORF">K9V48_18465</name>
</gene>
<sequence length="46" mass="5559">MSRESKLTLSDFVHKDQFELNSYLAYLFHQFYDTVPNQSEDKMVKQ</sequence>
<organism evidence="1 2">
    <name type="scientific">Metabacillus rhizolycopersici</name>
    <dbReference type="NCBI Taxonomy" id="2875709"/>
    <lineage>
        <taxon>Bacteria</taxon>
        <taxon>Bacillati</taxon>
        <taxon>Bacillota</taxon>
        <taxon>Bacilli</taxon>
        <taxon>Bacillales</taxon>
        <taxon>Bacillaceae</taxon>
        <taxon>Metabacillus</taxon>
    </lineage>
</organism>
<evidence type="ECO:0000313" key="2">
    <source>
        <dbReference type="Proteomes" id="UP001165287"/>
    </source>
</evidence>
<accession>A0ABS7UV40</accession>